<accession>A0ABW0YTH7</accession>
<dbReference type="EMBL" id="JBHSOZ010000008">
    <property type="protein sequence ID" value="MFC5713893.1"/>
    <property type="molecule type" value="Genomic_DNA"/>
</dbReference>
<feature type="short sequence motif" description="GXSXG" evidence="4">
    <location>
        <begin position="37"/>
        <end position="41"/>
    </location>
</feature>
<protein>
    <submittedName>
        <fullName evidence="6">Patatin family protein</fullName>
    </submittedName>
</protein>
<feature type="short sequence motif" description="DGA/G" evidence="4">
    <location>
        <begin position="159"/>
        <end position="161"/>
    </location>
</feature>
<dbReference type="InterPro" id="IPR045943">
    <property type="entry name" value="DUF6363"/>
</dbReference>
<comment type="caution">
    <text evidence="6">The sequence shown here is derived from an EMBL/GenBank/DDBJ whole genome shotgun (WGS) entry which is preliminary data.</text>
</comment>
<feature type="active site" description="Proton acceptor" evidence="4">
    <location>
        <position position="159"/>
    </location>
</feature>
<dbReference type="InterPro" id="IPR002641">
    <property type="entry name" value="PNPLA_dom"/>
</dbReference>
<dbReference type="PROSITE" id="PS51635">
    <property type="entry name" value="PNPLA"/>
    <property type="match status" value="1"/>
</dbReference>
<dbReference type="InterPro" id="IPR016035">
    <property type="entry name" value="Acyl_Trfase/lysoPLipase"/>
</dbReference>
<keyword evidence="1 4" id="KW-0378">Hydrolase</keyword>
<keyword evidence="2 4" id="KW-0442">Lipid degradation</keyword>
<feature type="active site" description="Nucleophile" evidence="4">
    <location>
        <position position="39"/>
    </location>
</feature>
<organism evidence="6 7">
    <name type="scientific">Thalassorhabdus alkalitolerans</name>
    <dbReference type="NCBI Taxonomy" id="2282697"/>
    <lineage>
        <taxon>Bacteria</taxon>
        <taxon>Bacillati</taxon>
        <taxon>Bacillota</taxon>
        <taxon>Bacilli</taxon>
        <taxon>Bacillales</taxon>
        <taxon>Bacillaceae</taxon>
        <taxon>Thalassorhabdus</taxon>
    </lineage>
</organism>
<reference evidence="7" key="1">
    <citation type="journal article" date="2019" name="Int. J. Syst. Evol. Microbiol.">
        <title>The Global Catalogue of Microorganisms (GCM) 10K type strain sequencing project: providing services to taxonomists for standard genome sequencing and annotation.</title>
        <authorList>
            <consortium name="The Broad Institute Genomics Platform"/>
            <consortium name="The Broad Institute Genome Sequencing Center for Infectious Disease"/>
            <person name="Wu L."/>
            <person name="Ma J."/>
        </authorList>
    </citation>
    <scope>NUCLEOTIDE SEQUENCE [LARGE SCALE GENOMIC DNA]</scope>
    <source>
        <strain evidence="7">CECT 7184</strain>
    </source>
</reference>
<gene>
    <name evidence="6" type="ORF">ACFPU1_14075</name>
</gene>
<proteinExistence type="predicted"/>
<dbReference type="Gene3D" id="3.40.1090.10">
    <property type="entry name" value="Cytosolic phospholipase A2 catalytic domain"/>
    <property type="match status" value="2"/>
</dbReference>
<dbReference type="Pfam" id="PF01734">
    <property type="entry name" value="Patatin"/>
    <property type="match status" value="1"/>
</dbReference>
<name>A0ABW0YTH7_9BACI</name>
<evidence type="ECO:0000256" key="1">
    <source>
        <dbReference type="ARBA" id="ARBA00022801"/>
    </source>
</evidence>
<dbReference type="Proteomes" id="UP001596142">
    <property type="component" value="Unassembled WGS sequence"/>
</dbReference>
<dbReference type="Pfam" id="PF19890">
    <property type="entry name" value="DUF6363"/>
    <property type="match status" value="1"/>
</dbReference>
<dbReference type="SUPFAM" id="SSF52151">
    <property type="entry name" value="FabD/lysophospholipase-like"/>
    <property type="match status" value="1"/>
</dbReference>
<evidence type="ECO:0000313" key="6">
    <source>
        <dbReference type="EMBL" id="MFC5713893.1"/>
    </source>
</evidence>
<evidence type="ECO:0000313" key="7">
    <source>
        <dbReference type="Proteomes" id="UP001596142"/>
    </source>
</evidence>
<dbReference type="CDD" id="cd07208">
    <property type="entry name" value="Pat_hypo_Ecoli_yjju_like"/>
    <property type="match status" value="1"/>
</dbReference>
<sequence length="289" mass="32674">MDSTGLVLEGGGMRSAYTAGVLEFFLDSNIRFPYVIGVSAGASNACSYLSGQKGRNRKVGIDHVRDPRFLSFRNLFKEGSLFGMDFIYKEVPTKIEPLDVTSISTCPERFVIVTTDCQTGEPYYIDHSDDIELLDAVRASSSLPFIAPMVQFKGKELLDGGIADPIPLRKAFNDGFEQNLVVLTQPKGYRKKPYKLKKLAEKLYPQHEKLIQSIFSRHLRYNQAMEEVEKLEEEGRIKVLRPSREACITFIEKDETKLSSLYEAGYKDAKSSYEEIMPWLERKAAAIAK</sequence>
<dbReference type="InterPro" id="IPR037483">
    <property type="entry name" value="YjjU-like"/>
</dbReference>
<evidence type="ECO:0000256" key="3">
    <source>
        <dbReference type="ARBA" id="ARBA00023098"/>
    </source>
</evidence>
<keyword evidence="3 4" id="KW-0443">Lipid metabolism</keyword>
<keyword evidence="7" id="KW-1185">Reference proteome</keyword>
<evidence type="ECO:0000256" key="2">
    <source>
        <dbReference type="ARBA" id="ARBA00022963"/>
    </source>
</evidence>
<dbReference type="RefSeq" id="WP_385942243.1">
    <property type="nucleotide sequence ID" value="NZ_JBHSOZ010000008.1"/>
</dbReference>
<dbReference type="InterPro" id="IPR050301">
    <property type="entry name" value="NTE"/>
</dbReference>
<dbReference type="PANTHER" id="PTHR14226:SF25">
    <property type="entry name" value="PHOSPHOESTERASE"/>
    <property type="match status" value="1"/>
</dbReference>
<feature type="domain" description="PNPLA" evidence="5">
    <location>
        <begin position="6"/>
        <end position="172"/>
    </location>
</feature>
<dbReference type="PANTHER" id="PTHR14226">
    <property type="entry name" value="NEUROPATHY TARGET ESTERASE/SWISS CHEESE D.MELANOGASTER"/>
    <property type="match status" value="1"/>
</dbReference>
<evidence type="ECO:0000259" key="5">
    <source>
        <dbReference type="PROSITE" id="PS51635"/>
    </source>
</evidence>
<evidence type="ECO:0000256" key="4">
    <source>
        <dbReference type="PROSITE-ProRule" id="PRU01161"/>
    </source>
</evidence>
<comment type="caution">
    <text evidence="4">Lacks conserved residue(s) required for the propagation of feature annotation.</text>
</comment>